<proteinExistence type="inferred from homology"/>
<dbReference type="EMBL" id="CP001620">
    <property type="protein sequence ID" value="ACR18231.1"/>
    <property type="molecule type" value="Genomic_DNA"/>
</dbReference>
<dbReference type="AlphaFoldDB" id="C4LK76"/>
<evidence type="ECO:0000256" key="1">
    <source>
        <dbReference type="ARBA" id="ARBA00008007"/>
    </source>
</evidence>
<dbReference type="CDD" id="cd06223">
    <property type="entry name" value="PRTases_typeI"/>
    <property type="match status" value="1"/>
</dbReference>
<dbReference type="InterPro" id="IPR000836">
    <property type="entry name" value="PRTase_dom"/>
</dbReference>
<organism evidence="2 3">
    <name type="scientific">Corynebacterium kroppenstedtii (strain DSM 44385 / JCM 11950 / CIP 105744 / CCUG 35717)</name>
    <dbReference type="NCBI Taxonomy" id="645127"/>
    <lineage>
        <taxon>Bacteria</taxon>
        <taxon>Bacillati</taxon>
        <taxon>Actinomycetota</taxon>
        <taxon>Actinomycetes</taxon>
        <taxon>Mycobacteriales</taxon>
        <taxon>Corynebacteriaceae</taxon>
        <taxon>Corynebacterium</taxon>
    </lineage>
</organism>
<accession>C4LK76</accession>
<reference evidence="2 3" key="1">
    <citation type="journal article" date="2008" name="J. Biotechnol.">
        <title>Ultrafast pyrosequencing of Corynebacterium kroppenstedtii DSM44385 revealed insights into the physiology of a lipophilic corynebacterium that lacks mycolic acids.</title>
        <authorList>
            <person name="Tauch A."/>
            <person name="Schneider J."/>
            <person name="Szczepanowski R."/>
            <person name="Tilker A."/>
            <person name="Viehoever P."/>
            <person name="Gartemann K.-H."/>
            <person name="Arnold W."/>
            <person name="Blom J."/>
            <person name="Brinkrolf K."/>
            <person name="Brune I."/>
            <person name="Goetker S."/>
            <person name="Weisshaar B."/>
            <person name="Goesmann A."/>
            <person name="Droege M."/>
            <person name="Puehler A."/>
        </authorList>
    </citation>
    <scope>NUCLEOTIDE SEQUENCE [LARGE SCALE GENOMIC DNA]</scope>
    <source>
        <strain evidence="3">DSM 44385 / JCM 11950 / CIP 105744 / CCUG 35717</strain>
    </source>
</reference>
<dbReference type="PANTHER" id="PTHR47505:SF1">
    <property type="entry name" value="DNA UTILIZATION PROTEIN YHGH"/>
    <property type="match status" value="1"/>
</dbReference>
<keyword evidence="3" id="KW-1185">Reference proteome</keyword>
<dbReference type="eggNOG" id="COG1040">
    <property type="taxonomic scope" value="Bacteria"/>
</dbReference>
<dbReference type="HOGENOM" id="CLU_054549_3_2_11"/>
<evidence type="ECO:0008006" key="4">
    <source>
        <dbReference type="Google" id="ProtNLM"/>
    </source>
</evidence>
<gene>
    <name evidence="2" type="ordered locus">ckrop_1502</name>
</gene>
<evidence type="ECO:0000313" key="2">
    <source>
        <dbReference type="EMBL" id="ACR18231.1"/>
    </source>
</evidence>
<name>C4LK76_CORK4</name>
<protein>
    <recommendedName>
        <fullName evidence="4">ComF family protein</fullName>
    </recommendedName>
</protein>
<dbReference type="InterPro" id="IPR029057">
    <property type="entry name" value="PRTase-like"/>
</dbReference>
<evidence type="ECO:0000313" key="3">
    <source>
        <dbReference type="Proteomes" id="UP000001473"/>
    </source>
</evidence>
<dbReference type="STRING" id="645127.ckrop_1502"/>
<dbReference type="KEGG" id="ckp:ckrop_1502"/>
<dbReference type="InterPro" id="IPR051910">
    <property type="entry name" value="ComF/GntX_DNA_util-trans"/>
</dbReference>
<dbReference type="Proteomes" id="UP000001473">
    <property type="component" value="Chromosome"/>
</dbReference>
<comment type="similarity">
    <text evidence="1">Belongs to the ComF/GntX family.</text>
</comment>
<dbReference type="PANTHER" id="PTHR47505">
    <property type="entry name" value="DNA UTILIZATION PROTEIN YHGH"/>
    <property type="match status" value="1"/>
</dbReference>
<dbReference type="SUPFAM" id="SSF53271">
    <property type="entry name" value="PRTase-like"/>
    <property type="match status" value="1"/>
</dbReference>
<sequence length="248" mass="26812">MPVQWTIGSVARATMDLLLPADCPGCGHPTVPGEPSGLCIRCERLCQQDPPFFTTPRLDPGIPIVVSGSYGGVHRQVLLGAKERGRRDARDVCGALMVGTFRWLWANGYLPDPHVVPWVLIPAPTTRRASRQRGGDLVTRWCQDTAQGICGDITVAPVLRSRGTKRDQVGLSAAARRENLSGAVAVDKREWERHTRNTRANMGQMGTHSPQVILVDDVVTTGSTCAESVLVLRAHGWHPVTGVALCSA</sequence>
<dbReference type="Gene3D" id="3.40.50.2020">
    <property type="match status" value="1"/>
</dbReference>